<dbReference type="InterPro" id="IPR012674">
    <property type="entry name" value="Calycin"/>
</dbReference>
<evidence type="ECO:0000256" key="2">
    <source>
        <dbReference type="ARBA" id="ARBA00006889"/>
    </source>
</evidence>
<proteinExistence type="inferred from homology"/>
<dbReference type="AlphaFoldDB" id="A0AA88HV05"/>
<dbReference type="PRINTS" id="PR01273">
    <property type="entry name" value="INVTBRTCOLOR"/>
</dbReference>
<feature type="signal peptide" evidence="10">
    <location>
        <begin position="1"/>
        <end position="27"/>
    </location>
</feature>
<reference evidence="12" key="1">
    <citation type="submission" date="2023-07" db="EMBL/GenBank/DDBJ databases">
        <title>Chromosome-level genome assembly of Artemia franciscana.</title>
        <authorList>
            <person name="Jo E."/>
        </authorList>
    </citation>
    <scope>NUCLEOTIDE SEQUENCE</scope>
    <source>
        <tissue evidence="12">Whole body</tissue>
    </source>
</reference>
<dbReference type="Proteomes" id="UP001187531">
    <property type="component" value="Unassembled WGS sequence"/>
</dbReference>
<evidence type="ECO:0000256" key="5">
    <source>
        <dbReference type="ARBA" id="ARBA00022525"/>
    </source>
</evidence>
<evidence type="ECO:0000256" key="9">
    <source>
        <dbReference type="ARBA" id="ARBA00023180"/>
    </source>
</evidence>
<evidence type="ECO:0000256" key="8">
    <source>
        <dbReference type="ARBA" id="ARBA00023157"/>
    </source>
</evidence>
<evidence type="ECO:0000256" key="6">
    <source>
        <dbReference type="ARBA" id="ARBA00022729"/>
    </source>
</evidence>
<evidence type="ECO:0000256" key="7">
    <source>
        <dbReference type="ARBA" id="ARBA00023121"/>
    </source>
</evidence>
<keyword evidence="7" id="KW-0446">Lipid-binding</keyword>
<keyword evidence="9" id="KW-0325">Glycoprotein</keyword>
<dbReference type="GO" id="GO:0005576">
    <property type="term" value="C:extracellular region"/>
    <property type="evidence" value="ECO:0007669"/>
    <property type="project" value="UniProtKB-SubCell"/>
</dbReference>
<dbReference type="GO" id="GO:0006629">
    <property type="term" value="P:lipid metabolic process"/>
    <property type="evidence" value="ECO:0007669"/>
    <property type="project" value="TreeGrafter"/>
</dbReference>
<comment type="caution">
    <text evidence="12">The sequence shown here is derived from an EMBL/GenBank/DDBJ whole genome shotgun (WGS) entry which is preliminary data.</text>
</comment>
<dbReference type="PANTHER" id="PTHR10612:SF62">
    <property type="entry name" value="LIPOCALIN_CYTOSOLIC FATTY-ACID BINDING DOMAIN-CONTAINING PROTEIN"/>
    <property type="match status" value="1"/>
</dbReference>
<dbReference type="InterPro" id="IPR003057">
    <property type="entry name" value="Invtbrt_color"/>
</dbReference>
<evidence type="ECO:0000256" key="10">
    <source>
        <dbReference type="PIRNR" id="PIRNR036893"/>
    </source>
</evidence>
<evidence type="ECO:0000256" key="1">
    <source>
        <dbReference type="ARBA" id="ARBA00004613"/>
    </source>
</evidence>
<evidence type="ECO:0000313" key="13">
    <source>
        <dbReference type="Proteomes" id="UP001187531"/>
    </source>
</evidence>
<dbReference type="Pfam" id="PF08212">
    <property type="entry name" value="Lipocalin_2"/>
    <property type="match status" value="1"/>
</dbReference>
<comment type="similarity">
    <text evidence="2 10">Belongs to the calycin superfamily. Lipocalin family.</text>
</comment>
<feature type="domain" description="Lipocalin/cytosolic fatty-acid binding" evidence="11">
    <location>
        <begin position="41"/>
        <end position="182"/>
    </location>
</feature>
<keyword evidence="6 10" id="KW-0732">Signal</keyword>
<keyword evidence="8" id="KW-1015">Disulfide bond</keyword>
<dbReference type="EMBL" id="JAVRJZ010000013">
    <property type="protein sequence ID" value="KAK2714414.1"/>
    <property type="molecule type" value="Genomic_DNA"/>
</dbReference>
<dbReference type="PANTHER" id="PTHR10612">
    <property type="entry name" value="APOLIPOPROTEIN D"/>
    <property type="match status" value="1"/>
</dbReference>
<evidence type="ECO:0000256" key="3">
    <source>
        <dbReference type="ARBA" id="ARBA00019890"/>
    </source>
</evidence>
<dbReference type="InterPro" id="IPR022271">
    <property type="entry name" value="Lipocalin_ApoD"/>
</dbReference>
<dbReference type="GO" id="GO:0031409">
    <property type="term" value="F:pigment binding"/>
    <property type="evidence" value="ECO:0007669"/>
    <property type="project" value="InterPro"/>
</dbReference>
<dbReference type="GO" id="GO:0005737">
    <property type="term" value="C:cytoplasm"/>
    <property type="evidence" value="ECO:0007669"/>
    <property type="project" value="TreeGrafter"/>
</dbReference>
<feature type="chain" id="PRO_5041520185" description="Apolipoprotein D" evidence="10">
    <location>
        <begin position="28"/>
        <end position="200"/>
    </location>
</feature>
<dbReference type="SUPFAM" id="SSF50814">
    <property type="entry name" value="Lipocalins"/>
    <property type="match status" value="1"/>
</dbReference>
<evidence type="ECO:0000256" key="4">
    <source>
        <dbReference type="ARBA" id="ARBA00022448"/>
    </source>
</evidence>
<evidence type="ECO:0000313" key="12">
    <source>
        <dbReference type="EMBL" id="KAK2714414.1"/>
    </source>
</evidence>
<dbReference type="GO" id="GO:0008289">
    <property type="term" value="F:lipid binding"/>
    <property type="evidence" value="ECO:0007669"/>
    <property type="project" value="UniProtKB-KW"/>
</dbReference>
<evidence type="ECO:0000259" key="11">
    <source>
        <dbReference type="Pfam" id="PF08212"/>
    </source>
</evidence>
<keyword evidence="5" id="KW-0964">Secreted</keyword>
<name>A0AA88HV05_ARTSF</name>
<keyword evidence="13" id="KW-1185">Reference proteome</keyword>
<gene>
    <name evidence="12" type="ORF">QYM36_008843</name>
</gene>
<comment type="subcellular location">
    <subcellularLocation>
        <location evidence="1">Secreted</location>
    </subcellularLocation>
</comment>
<sequence>MCRITSFMVTLALLLLLLLALVGKWLGPPTCPNIVTKLDFDYTRYAGDWFEISRIENVFQYQMYCVRARYEGTEEPGVVSVYNVATRPSGEFTSISGSASAPNASAPGTLVVEFPGQPNGNYWVLDTDYTNWAAVYSCDSILGLTVQFGWILARENAVTEDVYNRAMTNFAQYGIDTTLFQKFYHGEDCVYDAPEVPQRS</sequence>
<organism evidence="12 13">
    <name type="scientific">Artemia franciscana</name>
    <name type="common">Brine shrimp</name>
    <name type="synonym">Artemia sanfranciscana</name>
    <dbReference type="NCBI Taxonomy" id="6661"/>
    <lineage>
        <taxon>Eukaryota</taxon>
        <taxon>Metazoa</taxon>
        <taxon>Ecdysozoa</taxon>
        <taxon>Arthropoda</taxon>
        <taxon>Crustacea</taxon>
        <taxon>Branchiopoda</taxon>
        <taxon>Anostraca</taxon>
        <taxon>Artemiidae</taxon>
        <taxon>Artemia</taxon>
    </lineage>
</organism>
<protein>
    <recommendedName>
        <fullName evidence="3">Apolipoprotein D</fullName>
    </recommendedName>
</protein>
<dbReference type="PIRSF" id="PIRSF036893">
    <property type="entry name" value="Lipocalin_ApoD"/>
    <property type="match status" value="1"/>
</dbReference>
<dbReference type="Gene3D" id="2.40.128.20">
    <property type="match status" value="1"/>
</dbReference>
<dbReference type="GO" id="GO:0000302">
    <property type="term" value="P:response to reactive oxygen species"/>
    <property type="evidence" value="ECO:0007669"/>
    <property type="project" value="TreeGrafter"/>
</dbReference>
<dbReference type="InterPro" id="IPR000566">
    <property type="entry name" value="Lipocln_cytosolic_FA-bd_dom"/>
</dbReference>
<accession>A0AA88HV05</accession>
<keyword evidence="4" id="KW-0813">Transport</keyword>
<dbReference type="FunFam" id="2.40.128.20:FF:000003">
    <property type="entry name" value="Apolipoprotein D"/>
    <property type="match status" value="1"/>
</dbReference>